<feature type="domain" description="GRF-type" evidence="6">
    <location>
        <begin position="21"/>
        <end position="63"/>
    </location>
</feature>
<evidence type="ECO:0000256" key="1">
    <source>
        <dbReference type="ARBA" id="ARBA00022723"/>
    </source>
</evidence>
<organism evidence="7 8">
    <name type="scientific">Centaurea solstitialis</name>
    <name type="common">yellow star-thistle</name>
    <dbReference type="NCBI Taxonomy" id="347529"/>
    <lineage>
        <taxon>Eukaryota</taxon>
        <taxon>Viridiplantae</taxon>
        <taxon>Streptophyta</taxon>
        <taxon>Embryophyta</taxon>
        <taxon>Tracheophyta</taxon>
        <taxon>Spermatophyta</taxon>
        <taxon>Magnoliopsida</taxon>
        <taxon>eudicotyledons</taxon>
        <taxon>Gunneridae</taxon>
        <taxon>Pentapetalae</taxon>
        <taxon>asterids</taxon>
        <taxon>campanulids</taxon>
        <taxon>Asterales</taxon>
        <taxon>Asteraceae</taxon>
        <taxon>Carduoideae</taxon>
        <taxon>Cardueae</taxon>
        <taxon>Centaureinae</taxon>
        <taxon>Centaurea</taxon>
    </lineage>
</organism>
<dbReference type="AlphaFoldDB" id="A0AA38SJR2"/>
<dbReference type="Proteomes" id="UP001172457">
    <property type="component" value="Chromosome 6"/>
</dbReference>
<dbReference type="InterPro" id="IPR010666">
    <property type="entry name" value="Znf_GRF"/>
</dbReference>
<evidence type="ECO:0000256" key="3">
    <source>
        <dbReference type="ARBA" id="ARBA00022833"/>
    </source>
</evidence>
<dbReference type="Pfam" id="PF06839">
    <property type="entry name" value="Zn_ribbon_GRF"/>
    <property type="match status" value="1"/>
</dbReference>
<sequence length="127" mass="14736">MSSSSSHGIRSSRSEIDDGLCLCGDPLVLKTSWTHRNPGRRFFSCPNYGTSHECKKFKWMDVQLPNQYYKDLLFNLHLQCRGIDQLEDSKTEIVKLQEELNSTKSKNLVYKRMFMFLIVVIVVLCIV</sequence>
<keyword evidence="3" id="KW-0862">Zinc</keyword>
<reference evidence="7" key="1">
    <citation type="submission" date="2023-03" db="EMBL/GenBank/DDBJ databases">
        <title>Chromosome-scale reference genome and RAD-based genetic map of yellow starthistle (Centaurea solstitialis) reveal putative structural variation and QTLs associated with invader traits.</title>
        <authorList>
            <person name="Reatini B."/>
            <person name="Cang F.A."/>
            <person name="Jiang Q."/>
            <person name="Mckibben M.T.W."/>
            <person name="Barker M.S."/>
            <person name="Rieseberg L.H."/>
            <person name="Dlugosch K.M."/>
        </authorList>
    </citation>
    <scope>NUCLEOTIDE SEQUENCE</scope>
    <source>
        <strain evidence="7">CAN-66</strain>
        <tissue evidence="7">Leaf</tissue>
    </source>
</reference>
<name>A0AA38SJR2_9ASTR</name>
<dbReference type="EMBL" id="JARYMX010000006">
    <property type="protein sequence ID" value="KAJ9544004.1"/>
    <property type="molecule type" value="Genomic_DNA"/>
</dbReference>
<dbReference type="GO" id="GO:0008270">
    <property type="term" value="F:zinc ion binding"/>
    <property type="evidence" value="ECO:0007669"/>
    <property type="project" value="UniProtKB-KW"/>
</dbReference>
<evidence type="ECO:0000313" key="7">
    <source>
        <dbReference type="EMBL" id="KAJ9544004.1"/>
    </source>
</evidence>
<keyword evidence="5" id="KW-0812">Transmembrane</keyword>
<feature type="transmembrane region" description="Helical" evidence="5">
    <location>
        <begin position="109"/>
        <end position="126"/>
    </location>
</feature>
<evidence type="ECO:0000256" key="4">
    <source>
        <dbReference type="PROSITE-ProRule" id="PRU01343"/>
    </source>
</evidence>
<evidence type="ECO:0000256" key="2">
    <source>
        <dbReference type="ARBA" id="ARBA00022771"/>
    </source>
</evidence>
<evidence type="ECO:0000256" key="5">
    <source>
        <dbReference type="SAM" id="Phobius"/>
    </source>
</evidence>
<comment type="caution">
    <text evidence="7">The sequence shown here is derived from an EMBL/GenBank/DDBJ whole genome shotgun (WGS) entry which is preliminary data.</text>
</comment>
<protein>
    <recommendedName>
        <fullName evidence="6">GRF-type domain-containing protein</fullName>
    </recommendedName>
</protein>
<proteinExistence type="predicted"/>
<accession>A0AA38SJR2</accession>
<keyword evidence="2 4" id="KW-0863">Zinc-finger</keyword>
<evidence type="ECO:0000259" key="6">
    <source>
        <dbReference type="PROSITE" id="PS51999"/>
    </source>
</evidence>
<keyword evidence="1" id="KW-0479">Metal-binding</keyword>
<dbReference type="PROSITE" id="PS51999">
    <property type="entry name" value="ZF_GRF"/>
    <property type="match status" value="1"/>
</dbReference>
<gene>
    <name evidence="7" type="ORF">OSB04_023711</name>
</gene>
<keyword evidence="5" id="KW-1133">Transmembrane helix</keyword>
<keyword evidence="5" id="KW-0472">Membrane</keyword>
<evidence type="ECO:0000313" key="8">
    <source>
        <dbReference type="Proteomes" id="UP001172457"/>
    </source>
</evidence>
<keyword evidence="8" id="KW-1185">Reference proteome</keyword>
<dbReference type="PANTHER" id="PTHR33248">
    <property type="entry name" value="ZINC ION-BINDING PROTEIN"/>
    <property type="match status" value="1"/>
</dbReference>